<feature type="transmembrane region" description="Helical" evidence="4">
    <location>
        <begin position="70"/>
        <end position="89"/>
    </location>
</feature>
<gene>
    <name evidence="6" type="ORF">GCM10009760_34250</name>
</gene>
<evidence type="ECO:0000256" key="3">
    <source>
        <dbReference type="ARBA" id="ARBA00022840"/>
    </source>
</evidence>
<dbReference type="Pfam" id="PF13229">
    <property type="entry name" value="Beta_helix"/>
    <property type="match status" value="1"/>
</dbReference>
<dbReference type="InterPro" id="IPR003959">
    <property type="entry name" value="ATPase_AAA_core"/>
</dbReference>
<dbReference type="InterPro" id="IPR011050">
    <property type="entry name" value="Pectin_lyase_fold/virulence"/>
</dbReference>
<dbReference type="InterPro" id="IPR050773">
    <property type="entry name" value="CbxX/CfxQ_RuBisCO_ESX"/>
</dbReference>
<keyword evidence="4" id="KW-0472">Membrane</keyword>
<dbReference type="PRINTS" id="PR00819">
    <property type="entry name" value="CBXCFQXSUPER"/>
</dbReference>
<dbReference type="PANTHER" id="PTHR43392:SF2">
    <property type="entry name" value="AAA-TYPE ATPASE FAMILY PROTEIN _ ANKYRIN REPEAT FAMILY PROTEIN"/>
    <property type="match status" value="1"/>
</dbReference>
<dbReference type="Pfam" id="PF00004">
    <property type="entry name" value="AAA"/>
    <property type="match status" value="1"/>
</dbReference>
<protein>
    <recommendedName>
        <fullName evidence="5">AAA+ ATPase domain-containing protein</fullName>
    </recommendedName>
</protein>
<keyword evidence="7" id="KW-1185">Reference proteome</keyword>
<dbReference type="InterPro" id="IPR039448">
    <property type="entry name" value="Beta_helix"/>
</dbReference>
<dbReference type="InterPro" id="IPR000641">
    <property type="entry name" value="CbxX/CfxQ"/>
</dbReference>
<proteinExistence type="inferred from homology"/>
<dbReference type="InterPro" id="IPR041627">
    <property type="entry name" value="AAA_lid_6"/>
</dbReference>
<keyword evidence="2" id="KW-0547">Nucleotide-binding</keyword>
<keyword evidence="4" id="KW-0812">Transmembrane</keyword>
<dbReference type="SUPFAM" id="SSF52540">
    <property type="entry name" value="P-loop containing nucleoside triphosphate hydrolases"/>
    <property type="match status" value="1"/>
</dbReference>
<reference evidence="6 7" key="1">
    <citation type="journal article" date="2019" name="Int. J. Syst. Evol. Microbiol.">
        <title>The Global Catalogue of Microorganisms (GCM) 10K type strain sequencing project: providing services to taxonomists for standard genome sequencing and annotation.</title>
        <authorList>
            <consortium name="The Broad Institute Genomics Platform"/>
            <consortium name="The Broad Institute Genome Sequencing Center for Infectious Disease"/>
            <person name="Wu L."/>
            <person name="Ma J."/>
        </authorList>
    </citation>
    <scope>NUCLEOTIDE SEQUENCE [LARGE SCALE GENOMIC DNA]</scope>
    <source>
        <strain evidence="6 7">JCM 14560</strain>
    </source>
</reference>
<dbReference type="Gene3D" id="1.10.8.60">
    <property type="match status" value="1"/>
</dbReference>
<dbReference type="InterPro" id="IPR012334">
    <property type="entry name" value="Pectin_lyas_fold"/>
</dbReference>
<dbReference type="Pfam" id="PF17866">
    <property type="entry name" value="AAA_lid_6"/>
    <property type="match status" value="1"/>
</dbReference>
<dbReference type="EMBL" id="BAAANT010000017">
    <property type="protein sequence ID" value="GAA2145511.1"/>
    <property type="molecule type" value="Genomic_DNA"/>
</dbReference>
<keyword evidence="4" id="KW-1133">Transmembrane helix</keyword>
<evidence type="ECO:0000256" key="4">
    <source>
        <dbReference type="SAM" id="Phobius"/>
    </source>
</evidence>
<dbReference type="SUPFAM" id="SSF51126">
    <property type="entry name" value="Pectin lyase-like"/>
    <property type="match status" value="2"/>
</dbReference>
<name>A0ABN2ZQK5_9ACTN</name>
<dbReference type="InterPro" id="IPR027417">
    <property type="entry name" value="P-loop_NTPase"/>
</dbReference>
<dbReference type="CDD" id="cd00009">
    <property type="entry name" value="AAA"/>
    <property type="match status" value="1"/>
</dbReference>
<dbReference type="InterPro" id="IPR003593">
    <property type="entry name" value="AAA+_ATPase"/>
</dbReference>
<comment type="similarity">
    <text evidence="1">Belongs to the CbxX/CfxQ family.</text>
</comment>
<feature type="domain" description="AAA+ ATPase" evidence="5">
    <location>
        <begin position="962"/>
        <end position="1102"/>
    </location>
</feature>
<sequence>MPVPVRHTGVLVTQVADPGTERAELSTVRIKRNRAVLPATLRQIVPTGLAFALCAVGLRQPAMWRTPLGWLVAGGGTALWTWALGALLVRLFGPARLVLTAEGLELHGSFRRLRLRWADLAGVSLLPAPRQSFWSEVWGARYFQGRLLVRPLGAGSDGSRPPGWVPRWQGIVFDLRHLAVTPMQLDGLFRRYAGDLWYGAAALPPAQDAVRIPGRMLSRPAVVLGHARPVLALLLGGLAAACWPDRTVAAEAAVCSAALAYAAVTAAVTGLSALCLLELDDRRLHLTVGRAERSLPWRSAGNVAVTADGPSRRRRPAPWTLRARLAPDTERPVPLRRWDCLTPGPDGLVGVAPLLSTEAGHRHGLDVFPEQLTDAMSRFGARTADPEQEVLTLRVSLSAATGHRTISSALRAGGRGRPLRVLIGPGRYTEDLTVDGEVELSAADGPGTVVIDSAAEVGVSCSGTVTLVDLEIVNRRTAAVRTTGRTVLRRCRVTGHGEFAVQALPGSELTLNDCELSIGRTALTGARGTLEASRFLDARDDAVLLSESAEATLAGCVLSNSRACGVSVRGSRVWLKDCEFTGSGSHAVSVADHAEAELLGCRVRDVHGIAIGFYDQAGGSVERTTVSGATHGVYVSRGADPAVRGCRFEDCRTSGVTVDEQGLGRFEDCDFDRTGDTGIGIGTGGAPTVQNCRITDGKVGVVIRKGRGHFTGLDIRRHTSSAVWLREETSAVFEGLRLENCASGVFASGDGSTVNLADAVIRDMSNSGIALDAQARVEVVRATIERTALFGFNCRGSSHLTVKESTVTGPGEAGLLVIGGATVVAEGLTVTGSLGRGVLAKENGWVTVSDSAFRDSESEGVRIEGDCHGGFTDCEVSGSRGEAIVRNGKVTFRNVRTGAAPGPGTTGTTGAEDAEDAAVRAALAELDELIGLAAAKKQVRSQIDLLRLAGWRREAGLAAPPAAGHLVFSGPPGTGKTTVARLYAQTLTALGALPKGHLVEVSRGDLVGEYLGSTSQKTRNAFERAHGGVLFIDEAYSLSRKFGANHDFGQEAIDELTKLMEDHRDEVVVIAAGYTEEMQNFLAANPGLKSRFSRTLEFAPFSPEELADIVRLQALKGEFALQDGIGRRLVEHFEHRSRQGDPANGRDARTLFEQMVERQAGRLARGARPSREELLLLVAADLPEL</sequence>
<organism evidence="6 7">
    <name type="scientific">Kitasatospora kazusensis</name>
    <dbReference type="NCBI Taxonomy" id="407974"/>
    <lineage>
        <taxon>Bacteria</taxon>
        <taxon>Bacillati</taxon>
        <taxon>Actinomycetota</taxon>
        <taxon>Actinomycetes</taxon>
        <taxon>Kitasatosporales</taxon>
        <taxon>Streptomycetaceae</taxon>
        <taxon>Kitasatospora</taxon>
    </lineage>
</organism>
<dbReference type="InterPro" id="IPR006626">
    <property type="entry name" value="PbH1"/>
</dbReference>
<dbReference type="SMART" id="SM00710">
    <property type="entry name" value="PbH1"/>
    <property type="match status" value="14"/>
</dbReference>
<evidence type="ECO:0000256" key="2">
    <source>
        <dbReference type="ARBA" id="ARBA00022741"/>
    </source>
</evidence>
<dbReference type="PANTHER" id="PTHR43392">
    <property type="entry name" value="AAA-TYPE ATPASE FAMILY PROTEIN / ANKYRIN REPEAT FAMILY PROTEIN"/>
    <property type="match status" value="1"/>
</dbReference>
<keyword evidence="3" id="KW-0067">ATP-binding</keyword>
<evidence type="ECO:0000259" key="5">
    <source>
        <dbReference type="SMART" id="SM00382"/>
    </source>
</evidence>
<dbReference type="SMART" id="SM00382">
    <property type="entry name" value="AAA"/>
    <property type="match status" value="1"/>
</dbReference>
<dbReference type="Gene3D" id="2.160.20.10">
    <property type="entry name" value="Single-stranded right-handed beta-helix, Pectin lyase-like"/>
    <property type="match status" value="2"/>
</dbReference>
<comment type="caution">
    <text evidence="6">The sequence shown here is derived from an EMBL/GenBank/DDBJ whole genome shotgun (WGS) entry which is preliminary data.</text>
</comment>
<evidence type="ECO:0000256" key="1">
    <source>
        <dbReference type="ARBA" id="ARBA00010378"/>
    </source>
</evidence>
<evidence type="ECO:0000313" key="7">
    <source>
        <dbReference type="Proteomes" id="UP001422759"/>
    </source>
</evidence>
<accession>A0ABN2ZQK5</accession>
<dbReference type="Proteomes" id="UP001422759">
    <property type="component" value="Unassembled WGS sequence"/>
</dbReference>
<evidence type="ECO:0000313" key="6">
    <source>
        <dbReference type="EMBL" id="GAA2145511.1"/>
    </source>
</evidence>
<dbReference type="Gene3D" id="3.40.50.300">
    <property type="entry name" value="P-loop containing nucleotide triphosphate hydrolases"/>
    <property type="match status" value="1"/>
</dbReference>